<keyword evidence="2" id="KW-1185">Reference proteome</keyword>
<sequence>MFSGGLNPSNEEVMVIMGLFTLLCHSLHSKVIETRYPRVLRKLEEEFTRPLSIIYHQSWLTRMVPDDWRLASVTPIHKKGQKKDRGNYRPVSLASVLRRVTCLVDEEEVVDVVHLGFSKVLDTVSHRILLEKLSAHGLGLTGLRTGWMAGPREW</sequence>
<protein>
    <recommendedName>
        <fullName evidence="3">Rna-directed dna polymerase from mobile element jockey-like</fullName>
    </recommendedName>
</protein>
<dbReference type="PANTHER" id="PTHR33332">
    <property type="entry name" value="REVERSE TRANSCRIPTASE DOMAIN-CONTAINING PROTEIN"/>
    <property type="match status" value="1"/>
</dbReference>
<accession>A0ABQ9DM40</accession>
<reference evidence="1" key="1">
    <citation type="submission" date="2019-10" db="EMBL/GenBank/DDBJ databases">
        <authorList>
            <person name="Soares A.E.R."/>
            <person name="Aleixo A."/>
            <person name="Schneider P."/>
            <person name="Miyaki C.Y."/>
            <person name="Schneider M.P."/>
            <person name="Mello C."/>
            <person name="Vasconcelos A.T.R."/>
        </authorList>
    </citation>
    <scope>NUCLEOTIDE SEQUENCE</scope>
    <source>
        <tissue evidence="1">Muscle</tissue>
    </source>
</reference>
<evidence type="ECO:0008006" key="3">
    <source>
        <dbReference type="Google" id="ProtNLM"/>
    </source>
</evidence>
<organism evidence="1 2">
    <name type="scientific">Willisornis vidua</name>
    <name type="common">Xingu scale-backed antbird</name>
    <dbReference type="NCBI Taxonomy" id="1566151"/>
    <lineage>
        <taxon>Eukaryota</taxon>
        <taxon>Metazoa</taxon>
        <taxon>Chordata</taxon>
        <taxon>Craniata</taxon>
        <taxon>Vertebrata</taxon>
        <taxon>Euteleostomi</taxon>
        <taxon>Archelosauria</taxon>
        <taxon>Archosauria</taxon>
        <taxon>Dinosauria</taxon>
        <taxon>Saurischia</taxon>
        <taxon>Theropoda</taxon>
        <taxon>Coelurosauria</taxon>
        <taxon>Aves</taxon>
        <taxon>Neognathae</taxon>
        <taxon>Neoaves</taxon>
        <taxon>Telluraves</taxon>
        <taxon>Australaves</taxon>
        <taxon>Passeriformes</taxon>
        <taxon>Thamnophilidae</taxon>
        <taxon>Willisornis</taxon>
    </lineage>
</organism>
<proteinExistence type="predicted"/>
<dbReference type="Proteomes" id="UP001145742">
    <property type="component" value="Unassembled WGS sequence"/>
</dbReference>
<evidence type="ECO:0000313" key="2">
    <source>
        <dbReference type="Proteomes" id="UP001145742"/>
    </source>
</evidence>
<evidence type="ECO:0000313" key="1">
    <source>
        <dbReference type="EMBL" id="KAJ7424805.1"/>
    </source>
</evidence>
<name>A0ABQ9DM40_9PASS</name>
<comment type="caution">
    <text evidence="1">The sequence shown here is derived from an EMBL/GenBank/DDBJ whole genome shotgun (WGS) entry which is preliminary data.</text>
</comment>
<dbReference type="EMBL" id="WHWB01032623">
    <property type="protein sequence ID" value="KAJ7424805.1"/>
    <property type="molecule type" value="Genomic_DNA"/>
</dbReference>
<gene>
    <name evidence="1" type="ORF">WISP_26538</name>
</gene>